<dbReference type="PANTHER" id="PTHR35970:SF1">
    <property type="entry name" value="SODIUM CHANNEL AND CLATHRIN LINKER 1"/>
    <property type="match status" value="1"/>
</dbReference>
<dbReference type="InterPro" id="IPR038911">
    <property type="entry name" value="SCLT1"/>
</dbReference>
<name>A0AAD5XJ50_9FUNG</name>
<dbReference type="Proteomes" id="UP001211907">
    <property type="component" value="Unassembled WGS sequence"/>
</dbReference>
<reference evidence="3" key="1">
    <citation type="submission" date="2020-05" db="EMBL/GenBank/DDBJ databases">
        <title>Phylogenomic resolution of chytrid fungi.</title>
        <authorList>
            <person name="Stajich J.E."/>
            <person name="Amses K."/>
            <person name="Simmons R."/>
            <person name="Seto K."/>
            <person name="Myers J."/>
            <person name="Bonds A."/>
            <person name="Quandt C.A."/>
            <person name="Barry K."/>
            <person name="Liu P."/>
            <person name="Grigoriev I."/>
            <person name="Longcore J.E."/>
            <person name="James T.Y."/>
        </authorList>
    </citation>
    <scope>NUCLEOTIDE SEQUENCE</scope>
    <source>
        <strain evidence="3">JEL0513</strain>
    </source>
</reference>
<protein>
    <submittedName>
        <fullName evidence="3">Uncharacterized protein</fullName>
    </submittedName>
</protein>
<organism evidence="3 4">
    <name type="scientific">Physocladia obscura</name>
    <dbReference type="NCBI Taxonomy" id="109957"/>
    <lineage>
        <taxon>Eukaryota</taxon>
        <taxon>Fungi</taxon>
        <taxon>Fungi incertae sedis</taxon>
        <taxon>Chytridiomycota</taxon>
        <taxon>Chytridiomycota incertae sedis</taxon>
        <taxon>Chytridiomycetes</taxon>
        <taxon>Chytridiales</taxon>
        <taxon>Chytriomycetaceae</taxon>
        <taxon>Physocladia</taxon>
    </lineage>
</organism>
<accession>A0AAD5XJ50</accession>
<evidence type="ECO:0000256" key="1">
    <source>
        <dbReference type="SAM" id="Coils"/>
    </source>
</evidence>
<comment type="caution">
    <text evidence="3">The sequence shown here is derived from an EMBL/GenBank/DDBJ whole genome shotgun (WGS) entry which is preliminary data.</text>
</comment>
<evidence type="ECO:0000313" key="3">
    <source>
        <dbReference type="EMBL" id="KAJ3131794.1"/>
    </source>
</evidence>
<evidence type="ECO:0000313" key="4">
    <source>
        <dbReference type="Proteomes" id="UP001211907"/>
    </source>
</evidence>
<keyword evidence="4" id="KW-1185">Reference proteome</keyword>
<proteinExistence type="predicted"/>
<sequence length="668" mass="76290">MRYHMSATIEKLYKICCSLSRAPSPSHDSLHRLGPANSSADARADLKFPASRDSAAAAALSKALKSDNQTPFFTKSPSNSITRLAQENYESRLATTAELPPPPPPLPRNHTSSPALEQLAQPLATHHFEIHPTTSHNAPPQLQTQVDAFEYKTKLRRILDLEDQIRNLESTNESLSQETSRLRARTRTLEHQTENQVVTTANLRKQNDEVICANSELQTRIAELEIENESDRGTKWKDREEMSKLSHKIEILIKENDALVEENKARMKGIEQLSTIIEHQAEEIQSLRETESSLQADLTTSLQETESLKSQNENIASQIQFLQSQLETSNDQNALLESALNDCRSAAEHERTRFEALKAALEEVTQRYHEHMEEAQESAQRERELIGALKVMEVENEEMSANVLAQTGEVESLQTQISSLHTLIQTLESRIASFQESELEVNEKIQQLMGNTEEAFLERDKALLREQQALNEVKRLNEKYAETAGKWKAKAEAEIATMRSSHLQDRKRLGDEIANLETLVSQSNAKSERALREKRAAESELEKMSKHIPEEVERLNGIIEEVAARLRSAEREKIDALEHLGSLQQKLSRDQNRHEKEKEELVYQVDDFYRRLRRAEKDLEDANETAVKNMNYISQLDHENEKLRNEKTKLQIQKESEIQAISTKHELD</sequence>
<gene>
    <name evidence="3" type="ORF">HK100_005982</name>
</gene>
<feature type="region of interest" description="Disordered" evidence="2">
    <location>
        <begin position="637"/>
        <end position="668"/>
    </location>
</feature>
<keyword evidence="1" id="KW-0175">Coiled coil</keyword>
<dbReference type="GO" id="GO:0060271">
    <property type="term" value="P:cilium assembly"/>
    <property type="evidence" value="ECO:0007669"/>
    <property type="project" value="TreeGrafter"/>
</dbReference>
<feature type="non-terminal residue" evidence="3">
    <location>
        <position position="1"/>
    </location>
</feature>
<dbReference type="AlphaFoldDB" id="A0AAD5XJ50"/>
<dbReference type="PANTHER" id="PTHR35970">
    <property type="entry name" value="SODIUM CHANNEL AND CLATHRIN LINKER 1"/>
    <property type="match status" value="1"/>
</dbReference>
<feature type="coiled-coil region" evidence="1">
    <location>
        <begin position="151"/>
        <end position="381"/>
    </location>
</feature>
<dbReference type="GO" id="GO:0005814">
    <property type="term" value="C:centriole"/>
    <property type="evidence" value="ECO:0007669"/>
    <property type="project" value="TreeGrafter"/>
</dbReference>
<evidence type="ECO:0000256" key="2">
    <source>
        <dbReference type="SAM" id="MobiDB-lite"/>
    </source>
</evidence>
<dbReference type="EMBL" id="JADGJH010000278">
    <property type="protein sequence ID" value="KAJ3131794.1"/>
    <property type="molecule type" value="Genomic_DNA"/>
</dbReference>